<keyword evidence="8" id="KW-0472">Membrane</keyword>
<feature type="domain" description="Ig-like" evidence="10">
    <location>
        <begin position="438"/>
        <end position="527"/>
    </location>
</feature>
<feature type="signal peptide" evidence="9">
    <location>
        <begin position="1"/>
        <end position="21"/>
    </location>
</feature>
<evidence type="ECO:0000313" key="11">
    <source>
        <dbReference type="Proteomes" id="UP000504635"/>
    </source>
</evidence>
<dbReference type="Pfam" id="PF07679">
    <property type="entry name" value="I-set"/>
    <property type="match status" value="2"/>
</dbReference>
<dbReference type="PANTHER" id="PTHR45842">
    <property type="entry name" value="SYNAPTIC ADHESION-LIKE MOLECULE SALM"/>
    <property type="match status" value="1"/>
</dbReference>
<dbReference type="FunFam" id="2.60.40.10:FF:000150">
    <property type="entry name" value="Leucine rich repeats and immunoglobulin like domains 3"/>
    <property type="match status" value="1"/>
</dbReference>
<dbReference type="PANTHER" id="PTHR45842:SF12">
    <property type="entry name" value="KEKKON 5, ISOFORM A"/>
    <property type="match status" value="1"/>
</dbReference>
<dbReference type="AlphaFoldDB" id="A0A6J2XBL8"/>
<evidence type="ECO:0000256" key="4">
    <source>
        <dbReference type="ARBA" id="ARBA00023157"/>
    </source>
</evidence>
<protein>
    <submittedName>
        <fullName evidence="12">Leucine-rich repeats and immunoglobulin-like domains protein 3</fullName>
    </submittedName>
</protein>
<feature type="chain" id="PRO_5027003703" evidence="9">
    <location>
        <begin position="22"/>
        <end position="717"/>
    </location>
</feature>
<dbReference type="KEGG" id="soy:115876634"/>
<evidence type="ECO:0000256" key="5">
    <source>
        <dbReference type="ARBA" id="ARBA00023180"/>
    </source>
</evidence>
<sequence>MVGVCFWVSYMVLLFSSLSYAKSKCAKGCRCLDTYIDCASKGLTSVPQNIPKWALHLEMNRNKLIEIEALTFQNLHQLKALKLKRNQISSLKDGSFYGLRQIEKLMLDSNHITVITKSWLYGLESLKELSLSHNLINQIHDDAWEFCRALTVLDLSYNNLDSIKEDTFKNLGTLRKLSLNNNNIITIKDGAFSHLTKLKVLYLNNNKIFWTIEDGNGVFQGLGDLVKFHLMGNNITSINSNAFSGLKNVSYINLANNNVTSIQNNAFYKVPSLKQLLINSSSLLCDCNLKWFLEWLSLKDIKLQASCAYPDWLRGKSISNITASNLTCDELPKPRLIDEPASEIMALKGKNVTLNCKALSSSNSNMTFLWRKDNEELINPNVQVISRADPDGRSIETSSELNLFFVDNSHAGRYQCVVSNSYGTTYSQKSIISVLVYPTFLKKPRDVQVEAGETAKLECAATGEPPPEIAWHKDGGNDFPAATERRMHVIPADDVFFIVNANPNDAGIYKCTAHNAAGTAAAEAQLQVLQKPHVVRGPEDMELAAGEHIVLRCMADGVPKPTISWFKDGEPIVPTERHFIIADNQIITIVDSVHNDSGIYECHLNNSQGQEIARSRILVKPSVLDNSNMMGIIIITVVCCAVLTSIVWVGIIYHTRRSAVPSEPTQYPATELPEQADCISERSSCKDSGTGDSARRSSDDLAEFSVLLHDTPPIEQD</sequence>
<dbReference type="PROSITE" id="PS50835">
    <property type="entry name" value="IG_LIKE"/>
    <property type="match status" value="3"/>
</dbReference>
<dbReference type="GeneID" id="115876634"/>
<evidence type="ECO:0000256" key="9">
    <source>
        <dbReference type="SAM" id="SignalP"/>
    </source>
</evidence>
<dbReference type="GO" id="GO:0071944">
    <property type="term" value="C:cell periphery"/>
    <property type="evidence" value="ECO:0007669"/>
    <property type="project" value="UniProtKB-ARBA"/>
</dbReference>
<dbReference type="SMART" id="SM00409">
    <property type="entry name" value="IG"/>
    <property type="match status" value="3"/>
</dbReference>
<keyword evidence="1" id="KW-0433">Leucine-rich repeat</keyword>
<dbReference type="PROSITE" id="PS51450">
    <property type="entry name" value="LRR"/>
    <property type="match status" value="3"/>
</dbReference>
<dbReference type="Pfam" id="PF13927">
    <property type="entry name" value="Ig_3"/>
    <property type="match status" value="1"/>
</dbReference>
<dbReference type="InterPro" id="IPR000483">
    <property type="entry name" value="Cys-rich_flank_reg_C"/>
</dbReference>
<feature type="region of interest" description="Disordered" evidence="7">
    <location>
        <begin position="662"/>
        <end position="699"/>
    </location>
</feature>
<reference evidence="12" key="1">
    <citation type="submission" date="2025-08" db="UniProtKB">
        <authorList>
            <consortium name="RefSeq"/>
        </authorList>
    </citation>
    <scope>IDENTIFICATION</scope>
    <source>
        <tissue evidence="12">Gonads</tissue>
    </source>
</reference>
<dbReference type="RefSeq" id="XP_030748340.1">
    <property type="nucleotide sequence ID" value="XM_030892480.1"/>
</dbReference>
<evidence type="ECO:0000256" key="6">
    <source>
        <dbReference type="ARBA" id="ARBA00023319"/>
    </source>
</evidence>
<keyword evidence="4" id="KW-1015">Disulfide bond</keyword>
<dbReference type="Proteomes" id="UP000504635">
    <property type="component" value="Unplaced"/>
</dbReference>
<dbReference type="InterPro" id="IPR036179">
    <property type="entry name" value="Ig-like_dom_sf"/>
</dbReference>
<feature type="transmembrane region" description="Helical" evidence="8">
    <location>
        <begin position="629"/>
        <end position="653"/>
    </location>
</feature>
<dbReference type="SMART" id="SM00408">
    <property type="entry name" value="IGc2"/>
    <property type="match status" value="3"/>
</dbReference>
<dbReference type="InterPro" id="IPR001611">
    <property type="entry name" value="Leu-rich_rpt"/>
</dbReference>
<feature type="domain" description="Ig-like" evidence="10">
    <location>
        <begin position="334"/>
        <end position="432"/>
    </location>
</feature>
<dbReference type="FunFam" id="2.60.40.10:FF:000032">
    <property type="entry name" value="palladin isoform X1"/>
    <property type="match status" value="1"/>
</dbReference>
<keyword evidence="5" id="KW-0325">Glycoprotein</keyword>
<proteinExistence type="predicted"/>
<dbReference type="InParanoid" id="A0A6J2XBL8"/>
<dbReference type="Gene3D" id="2.60.40.10">
    <property type="entry name" value="Immunoglobulins"/>
    <property type="match status" value="3"/>
</dbReference>
<feature type="domain" description="Ig-like" evidence="10">
    <location>
        <begin position="532"/>
        <end position="613"/>
    </location>
</feature>
<dbReference type="Pfam" id="PF13855">
    <property type="entry name" value="LRR_8"/>
    <property type="match status" value="2"/>
</dbReference>
<dbReference type="InterPro" id="IPR007110">
    <property type="entry name" value="Ig-like_dom"/>
</dbReference>
<keyword evidence="11" id="KW-1185">Reference proteome</keyword>
<dbReference type="OrthoDB" id="5917255at2759"/>
<dbReference type="SUPFAM" id="SSF52058">
    <property type="entry name" value="L domain-like"/>
    <property type="match status" value="1"/>
</dbReference>
<dbReference type="SMART" id="SM00369">
    <property type="entry name" value="LRR_TYP"/>
    <property type="match status" value="8"/>
</dbReference>
<gene>
    <name evidence="12" type="primary">LOC115876634</name>
</gene>
<keyword evidence="3" id="KW-0677">Repeat</keyword>
<dbReference type="SUPFAM" id="SSF48726">
    <property type="entry name" value="Immunoglobulin"/>
    <property type="match status" value="3"/>
</dbReference>
<dbReference type="SMART" id="SM00082">
    <property type="entry name" value="LRRCT"/>
    <property type="match status" value="1"/>
</dbReference>
<evidence type="ECO:0000256" key="1">
    <source>
        <dbReference type="ARBA" id="ARBA00022614"/>
    </source>
</evidence>
<dbReference type="InterPro" id="IPR003599">
    <property type="entry name" value="Ig_sub"/>
</dbReference>
<keyword evidence="8" id="KW-0812">Transmembrane</keyword>
<evidence type="ECO:0000256" key="7">
    <source>
        <dbReference type="SAM" id="MobiDB-lite"/>
    </source>
</evidence>
<organism evidence="11 12">
    <name type="scientific">Sitophilus oryzae</name>
    <name type="common">Rice weevil</name>
    <name type="synonym">Curculio oryzae</name>
    <dbReference type="NCBI Taxonomy" id="7048"/>
    <lineage>
        <taxon>Eukaryota</taxon>
        <taxon>Metazoa</taxon>
        <taxon>Ecdysozoa</taxon>
        <taxon>Arthropoda</taxon>
        <taxon>Hexapoda</taxon>
        <taxon>Insecta</taxon>
        <taxon>Pterygota</taxon>
        <taxon>Neoptera</taxon>
        <taxon>Endopterygota</taxon>
        <taxon>Coleoptera</taxon>
        <taxon>Polyphaga</taxon>
        <taxon>Cucujiformia</taxon>
        <taxon>Curculionidae</taxon>
        <taxon>Dryophthorinae</taxon>
        <taxon>Sitophilus</taxon>
    </lineage>
</organism>
<evidence type="ECO:0000256" key="2">
    <source>
        <dbReference type="ARBA" id="ARBA00022729"/>
    </source>
</evidence>
<dbReference type="Pfam" id="PF12799">
    <property type="entry name" value="LRR_4"/>
    <property type="match status" value="1"/>
</dbReference>
<evidence type="ECO:0000259" key="10">
    <source>
        <dbReference type="PROSITE" id="PS50835"/>
    </source>
</evidence>
<keyword evidence="2 9" id="KW-0732">Signal</keyword>
<accession>A0A6J2XBL8</accession>
<name>A0A6J2XBL8_SITOR</name>
<dbReference type="InterPro" id="IPR025875">
    <property type="entry name" value="Leu-rich_rpt_4"/>
</dbReference>
<dbReference type="Gene3D" id="3.80.10.10">
    <property type="entry name" value="Ribonuclease Inhibitor"/>
    <property type="match status" value="3"/>
</dbReference>
<dbReference type="FunFam" id="3.80.10.10:FF:000023">
    <property type="entry name" value="Leucine rich repeats and immunoglobulin like domains 3"/>
    <property type="match status" value="1"/>
</dbReference>
<dbReference type="InterPro" id="IPR013783">
    <property type="entry name" value="Ig-like_fold"/>
</dbReference>
<evidence type="ECO:0000256" key="8">
    <source>
        <dbReference type="SAM" id="Phobius"/>
    </source>
</evidence>
<dbReference type="InterPro" id="IPR013098">
    <property type="entry name" value="Ig_I-set"/>
</dbReference>
<keyword evidence="6" id="KW-0393">Immunoglobulin domain</keyword>
<dbReference type="InterPro" id="IPR032675">
    <property type="entry name" value="LRR_dom_sf"/>
</dbReference>
<dbReference type="InterPro" id="IPR050467">
    <property type="entry name" value="LRFN"/>
</dbReference>
<dbReference type="InterPro" id="IPR003598">
    <property type="entry name" value="Ig_sub2"/>
</dbReference>
<evidence type="ECO:0000313" key="12">
    <source>
        <dbReference type="RefSeq" id="XP_030748340.1"/>
    </source>
</evidence>
<dbReference type="InterPro" id="IPR003591">
    <property type="entry name" value="Leu-rich_rpt_typical-subtyp"/>
</dbReference>
<keyword evidence="8" id="KW-1133">Transmembrane helix</keyword>
<evidence type="ECO:0000256" key="3">
    <source>
        <dbReference type="ARBA" id="ARBA00022737"/>
    </source>
</evidence>